<evidence type="ECO:0000256" key="1">
    <source>
        <dbReference type="SAM" id="Coils"/>
    </source>
</evidence>
<name>A0A096XT83_9CAUD</name>
<protein>
    <submittedName>
        <fullName evidence="2">Uncharacterized protein</fullName>
    </submittedName>
</protein>
<dbReference type="RefSeq" id="YP_009147167.1">
    <property type="nucleotide sequence ID" value="NC_027335.2"/>
</dbReference>
<evidence type="ECO:0000313" key="3">
    <source>
        <dbReference type="Proteomes" id="UP000030157"/>
    </source>
</evidence>
<dbReference type="GeneID" id="24628215"/>
<feature type="coiled-coil region" evidence="1">
    <location>
        <begin position="16"/>
        <end position="43"/>
    </location>
</feature>
<sequence>MKKRLEELTPDELQQYAKLNKQRENHKEKIKEHTEIIGHIEEKIENILYIPEEEEHNSDLPF</sequence>
<evidence type="ECO:0000313" key="2">
    <source>
        <dbReference type="EMBL" id="AII28526.1"/>
    </source>
</evidence>
<keyword evidence="1" id="KW-0175">Coiled coil</keyword>
<accession>A0A096XT83</accession>
<reference evidence="2" key="1">
    <citation type="submission" date="2014-05" db="EMBL/GenBank/DDBJ databases">
        <title>Complete genome sequence of Enterococcus faecalis bacteriophage ECP3.</title>
        <authorList>
            <person name="Kang H.-Y."/>
            <person name="Kim S."/>
            <person name="Kim J."/>
        </authorList>
    </citation>
    <scope>NUCLEOTIDE SEQUENCE [LARGE SCALE GENOMIC DNA]</scope>
    <source>
        <strain evidence="2">ECP3</strain>
    </source>
</reference>
<proteinExistence type="predicted"/>
<dbReference type="EMBL" id="KJ801817">
    <property type="protein sequence ID" value="AII28526.1"/>
    <property type="molecule type" value="Genomic_DNA"/>
</dbReference>
<organism evidence="2 3">
    <name type="scientific">Enterococcus phage ECP3</name>
    <dbReference type="NCBI Taxonomy" id="1498168"/>
    <lineage>
        <taxon>Viruses</taxon>
        <taxon>Duplodnaviria</taxon>
        <taxon>Heunggongvirae</taxon>
        <taxon>Uroviricota</taxon>
        <taxon>Caudoviricetes</taxon>
        <taxon>Herelleviridae</taxon>
        <taxon>Brockvirinae</taxon>
        <taxon>Kochikohdavirus</taxon>
        <taxon>Kochikohdavirus ECP3</taxon>
    </lineage>
</organism>
<keyword evidence="3" id="KW-1185">Reference proteome</keyword>
<dbReference type="Proteomes" id="UP000030157">
    <property type="component" value="Segment"/>
</dbReference>